<dbReference type="InterPro" id="IPR013149">
    <property type="entry name" value="ADH-like_C"/>
</dbReference>
<sequence length="175" mass="18502">PEALSFDEAGCLTATWLTAYRMLFTKSGLTPGDTVLVQGAGGGVSAALIRLATAGGIRTWVTSRTAEKRQAALDMGADAAFPHRASLPAPVDAVMESVGRATWAHSIRSLRAGGTVVVTGATTGGTPPALLNRIFWNELRVVGSTSGTLEELRKLIAFMERENLRPDIDSVFHHS</sequence>
<feature type="domain" description="Alcohol dehydrogenase-like C-terminal" evidence="1">
    <location>
        <begin position="43"/>
        <end position="160"/>
    </location>
</feature>
<feature type="non-terminal residue" evidence="2">
    <location>
        <position position="175"/>
    </location>
</feature>
<gene>
    <name evidence="2" type="ORF">CFP75_43615</name>
</gene>
<keyword evidence="3" id="KW-1185">Reference proteome</keyword>
<dbReference type="EMBL" id="NMQU01000238">
    <property type="protein sequence ID" value="OXM40632.1"/>
    <property type="molecule type" value="Genomic_DNA"/>
</dbReference>
<dbReference type="Gene3D" id="3.40.50.720">
    <property type="entry name" value="NAD(P)-binding Rossmann-like Domain"/>
    <property type="match status" value="1"/>
</dbReference>
<feature type="non-terminal residue" evidence="2">
    <location>
        <position position="1"/>
    </location>
</feature>
<reference evidence="2 3" key="1">
    <citation type="submission" date="2017-07" db="EMBL/GenBank/DDBJ databases">
        <title>Amycolatopsis alba DSM 44262 Genome sequencing and assembly.</title>
        <authorList>
            <person name="Kaur N."/>
            <person name="Mayilraj S."/>
        </authorList>
    </citation>
    <scope>NUCLEOTIDE SEQUENCE [LARGE SCALE GENOMIC DNA]</scope>
    <source>
        <strain evidence="2 3">DSM 44262</strain>
    </source>
</reference>
<proteinExistence type="predicted"/>
<dbReference type="SUPFAM" id="SSF51735">
    <property type="entry name" value="NAD(P)-binding Rossmann-fold domains"/>
    <property type="match status" value="1"/>
</dbReference>
<dbReference type="PANTHER" id="PTHR45033:SF3">
    <property type="entry name" value="DEHYDROGENASE, PUTATIVE (AFU_ORTHOLOGUE AFUA_2G13270)-RELATED"/>
    <property type="match status" value="1"/>
</dbReference>
<dbReference type="Gene3D" id="3.90.180.10">
    <property type="entry name" value="Medium-chain alcohol dehydrogenases, catalytic domain"/>
    <property type="match status" value="1"/>
</dbReference>
<evidence type="ECO:0000313" key="2">
    <source>
        <dbReference type="EMBL" id="OXM40632.1"/>
    </source>
</evidence>
<dbReference type="Pfam" id="PF00107">
    <property type="entry name" value="ADH_zinc_N"/>
    <property type="match status" value="1"/>
</dbReference>
<comment type="caution">
    <text evidence="2">The sequence shown here is derived from an EMBL/GenBank/DDBJ whole genome shotgun (WGS) entry which is preliminary data.</text>
</comment>
<dbReference type="AlphaFoldDB" id="A0A229R1P4"/>
<evidence type="ECO:0000313" key="3">
    <source>
        <dbReference type="Proteomes" id="UP000215563"/>
    </source>
</evidence>
<name>A0A229R1P4_AMYAL</name>
<accession>A0A229R1P4</accession>
<organism evidence="2 3">
    <name type="scientific">Amycolatopsis alba DSM 44262</name>
    <dbReference type="NCBI Taxonomy" id="1125972"/>
    <lineage>
        <taxon>Bacteria</taxon>
        <taxon>Bacillati</taxon>
        <taxon>Actinomycetota</taxon>
        <taxon>Actinomycetes</taxon>
        <taxon>Pseudonocardiales</taxon>
        <taxon>Pseudonocardiaceae</taxon>
        <taxon>Amycolatopsis</taxon>
    </lineage>
</organism>
<dbReference type="InterPro" id="IPR036291">
    <property type="entry name" value="NAD(P)-bd_dom_sf"/>
</dbReference>
<protein>
    <submittedName>
        <fullName evidence="2">Zn-dependent oxidoreductase</fullName>
    </submittedName>
</protein>
<dbReference type="Proteomes" id="UP000215563">
    <property type="component" value="Unassembled WGS sequence"/>
</dbReference>
<dbReference type="PANTHER" id="PTHR45033">
    <property type="match status" value="1"/>
</dbReference>
<dbReference type="InterPro" id="IPR052711">
    <property type="entry name" value="Zinc_ADH-like"/>
</dbReference>
<evidence type="ECO:0000259" key="1">
    <source>
        <dbReference type="Pfam" id="PF00107"/>
    </source>
</evidence>